<keyword evidence="3" id="KW-0560">Oxidoreductase</keyword>
<evidence type="ECO:0000256" key="4">
    <source>
        <dbReference type="SAM" id="MobiDB-lite"/>
    </source>
</evidence>
<evidence type="ECO:0000256" key="1">
    <source>
        <dbReference type="ARBA" id="ARBA00022630"/>
    </source>
</evidence>
<dbReference type="PANTHER" id="PTHR43735">
    <property type="entry name" value="APOPTOSIS-INDUCING FACTOR 1"/>
    <property type="match status" value="1"/>
</dbReference>
<evidence type="ECO:0008006" key="7">
    <source>
        <dbReference type="Google" id="ProtNLM"/>
    </source>
</evidence>
<accession>A0A4U7B888</accession>
<dbReference type="Proteomes" id="UP000308133">
    <property type="component" value="Unassembled WGS sequence"/>
</dbReference>
<evidence type="ECO:0000256" key="3">
    <source>
        <dbReference type="ARBA" id="ARBA00023002"/>
    </source>
</evidence>
<proteinExistence type="predicted"/>
<feature type="compositionally biased region" description="Polar residues" evidence="4">
    <location>
        <begin position="20"/>
        <end position="29"/>
    </location>
</feature>
<feature type="compositionally biased region" description="Low complexity" evidence="4">
    <location>
        <begin position="34"/>
        <end position="47"/>
    </location>
</feature>
<keyword evidence="2" id="KW-0274">FAD</keyword>
<protein>
    <recommendedName>
        <fullName evidence="7">FAD/NAD(P)-binding domain-containing protein</fullName>
    </recommendedName>
</protein>
<dbReference type="GO" id="GO:0004174">
    <property type="term" value="F:electron-transferring-flavoprotein dehydrogenase activity"/>
    <property type="evidence" value="ECO:0007669"/>
    <property type="project" value="TreeGrafter"/>
</dbReference>
<organism evidence="5 6">
    <name type="scientific">Elsinoe australis</name>
    <dbReference type="NCBI Taxonomy" id="40998"/>
    <lineage>
        <taxon>Eukaryota</taxon>
        <taxon>Fungi</taxon>
        <taxon>Dikarya</taxon>
        <taxon>Ascomycota</taxon>
        <taxon>Pezizomycotina</taxon>
        <taxon>Dothideomycetes</taxon>
        <taxon>Dothideomycetidae</taxon>
        <taxon>Myriangiales</taxon>
        <taxon>Elsinoaceae</taxon>
        <taxon>Elsinoe</taxon>
    </lineage>
</organism>
<dbReference type="InterPro" id="IPR036188">
    <property type="entry name" value="FAD/NAD-bd_sf"/>
</dbReference>
<dbReference type="EMBL" id="PTQR01000034">
    <property type="protein sequence ID" value="TKX25016.1"/>
    <property type="molecule type" value="Genomic_DNA"/>
</dbReference>
<dbReference type="Gene3D" id="3.50.50.100">
    <property type="match status" value="1"/>
</dbReference>
<keyword evidence="1" id="KW-0285">Flavoprotein</keyword>
<name>A0A4U7B888_9PEZI</name>
<feature type="region of interest" description="Disordered" evidence="4">
    <location>
        <begin position="18"/>
        <end position="48"/>
    </location>
</feature>
<comment type="caution">
    <text evidence="5">The sequence shown here is derived from an EMBL/GenBank/DDBJ whole genome shotgun (WGS) entry which is preliminary data.</text>
</comment>
<dbReference type="AlphaFoldDB" id="A0A4U7B888"/>
<sequence length="209" mass="22456">MGWACSNNDVNQLKRALDSGGSQAFQSPVRQGKSPSTSGHSGPSGEPAIDDVAAKAVLSLDNDTIINADLYIPAFGARPNTSSIQDRNLLTRDRRVATDAATLRVDAAGPLVYAIGDVSSYAKPSIHQILAAIPVLIANMKSVLLEAVGKGRGTDREFKEDKRETQLVPIGRSKGVGAVMGYKRPSFFLWLIKGLDYWLWTTGNVWSGK</sequence>
<dbReference type="SUPFAM" id="SSF51905">
    <property type="entry name" value="FAD/NAD(P)-binding domain"/>
    <property type="match status" value="1"/>
</dbReference>
<dbReference type="PANTHER" id="PTHR43735:SF3">
    <property type="entry name" value="FERROPTOSIS SUPPRESSOR PROTEIN 1"/>
    <property type="match status" value="1"/>
</dbReference>
<reference evidence="5 6" key="1">
    <citation type="submission" date="2018-02" db="EMBL/GenBank/DDBJ databases">
        <title>Draft genome sequences of Elsinoe sp., causing black scab on jojoba.</title>
        <authorList>
            <person name="Stodart B."/>
            <person name="Jeffress S."/>
            <person name="Ash G."/>
            <person name="Arun Chinnappa K."/>
        </authorList>
    </citation>
    <scope>NUCLEOTIDE SEQUENCE [LARGE SCALE GENOMIC DNA]</scope>
    <source>
        <strain evidence="5 6">Hillstone_2</strain>
    </source>
</reference>
<evidence type="ECO:0000313" key="6">
    <source>
        <dbReference type="Proteomes" id="UP000308133"/>
    </source>
</evidence>
<dbReference type="GO" id="GO:0050660">
    <property type="term" value="F:flavin adenine dinucleotide binding"/>
    <property type="evidence" value="ECO:0007669"/>
    <property type="project" value="TreeGrafter"/>
</dbReference>
<evidence type="ECO:0000313" key="5">
    <source>
        <dbReference type="EMBL" id="TKX25016.1"/>
    </source>
</evidence>
<evidence type="ECO:0000256" key="2">
    <source>
        <dbReference type="ARBA" id="ARBA00022827"/>
    </source>
</evidence>
<gene>
    <name evidence="5" type="ORF">C1H76_2726</name>
</gene>
<dbReference type="GO" id="GO:0005737">
    <property type="term" value="C:cytoplasm"/>
    <property type="evidence" value="ECO:0007669"/>
    <property type="project" value="TreeGrafter"/>
</dbReference>